<dbReference type="Gene3D" id="1.20.1420.40">
    <property type="entry name" value="Decorin-binding protein"/>
    <property type="match status" value="1"/>
</dbReference>
<evidence type="ECO:0000313" key="4">
    <source>
        <dbReference type="Proteomes" id="UP001305787"/>
    </source>
</evidence>
<feature type="region of interest" description="Disordered" evidence="1">
    <location>
        <begin position="169"/>
        <end position="190"/>
    </location>
</feature>
<feature type="signal peptide" evidence="2">
    <location>
        <begin position="1"/>
        <end position="30"/>
    </location>
</feature>
<keyword evidence="3" id="KW-0614">Plasmid</keyword>
<organism evidence="3 4">
    <name type="scientific">Borrelia andersonii</name>
    <name type="common">Borreliella andersonii</name>
    <dbReference type="NCBI Taxonomy" id="42109"/>
    <lineage>
        <taxon>Bacteria</taxon>
        <taxon>Pseudomonadati</taxon>
        <taxon>Spirochaetota</taxon>
        <taxon>Spirochaetia</taxon>
        <taxon>Spirochaetales</taxon>
        <taxon>Borreliaceae</taxon>
        <taxon>Borreliella</taxon>
    </lineage>
</organism>
<evidence type="ECO:0000256" key="2">
    <source>
        <dbReference type="SAM" id="SignalP"/>
    </source>
</evidence>
<evidence type="ECO:0000313" key="3">
    <source>
        <dbReference type="EMBL" id="WNY66353.1"/>
    </source>
</evidence>
<dbReference type="InterPro" id="IPR038353">
    <property type="entry name" value="Decorin-db_sf"/>
</dbReference>
<protein>
    <submittedName>
        <fullName evidence="3">Decorin-binding protein DbpA</fullName>
    </submittedName>
</protein>
<dbReference type="InterPro" id="IPR054923">
    <property type="entry name" value="Decorin_bind_prot_A"/>
</dbReference>
<feature type="chain" id="PRO_5046527438" evidence="2">
    <location>
        <begin position="31"/>
        <end position="190"/>
    </location>
</feature>
<dbReference type="InterPro" id="IPR003332">
    <property type="entry name" value="Decorin-bd"/>
</dbReference>
<dbReference type="RefSeq" id="WP_316255711.1">
    <property type="nucleotide sequence ID" value="NZ_CP132460.1"/>
</dbReference>
<dbReference type="NCBIfam" id="NF033713">
    <property type="entry name" value="DbpA"/>
    <property type="match status" value="1"/>
</dbReference>
<accession>A0ABZ0CMY8</accession>
<keyword evidence="4" id="KW-1185">Reference proteome</keyword>
<dbReference type="EMBL" id="CP132460">
    <property type="protein sequence ID" value="WNY66353.1"/>
    <property type="molecule type" value="Genomic_DNA"/>
</dbReference>
<sequence length="190" mass="20800">MTNKTTNKTFKNLLKLCILVSLLLSCGLTGETKIRLETSAKDIVDEIDKIYKEAAAKNVKFEAFTSSATGGKVSGQPEFIREAKLRAIAVAEKFVKAIEEEATKLKETGSSGEFSAMYDLIFEVSEPLEKIGIQGMKKTVSDEAEISPPTTAEGVLAIVKKMKEKLINVKKKQTQEQETAKNPKTPAKAK</sequence>
<proteinExistence type="predicted"/>
<geneLocation type="plasmid" evidence="3 4">
    <name>lp54</name>
</geneLocation>
<dbReference type="Proteomes" id="UP001305787">
    <property type="component" value="Plasmid lp54"/>
</dbReference>
<evidence type="ECO:0000256" key="1">
    <source>
        <dbReference type="SAM" id="MobiDB-lite"/>
    </source>
</evidence>
<gene>
    <name evidence="3" type="primary">dbpA</name>
    <name evidence="3" type="ORF">QIA45_04555</name>
</gene>
<dbReference type="Pfam" id="PF02352">
    <property type="entry name" value="Decorin_bind"/>
    <property type="match status" value="1"/>
</dbReference>
<reference evidence="3" key="1">
    <citation type="submission" date="2023-07" db="EMBL/GenBank/DDBJ databases">
        <title>Genome sequencing of multiple Borrelia sensu lato isolates.</title>
        <authorList>
            <person name="Mongodin E.F."/>
            <person name="Rudenko N."/>
            <person name="Fraser C.M."/>
            <person name="Schutzer S."/>
            <person name="Luft B."/>
            <person name="Morgan R."/>
            <person name="Chastens S."/>
            <person name="Qiu W."/>
        </authorList>
    </citation>
    <scope>NUCLEOTIDE SEQUENCE [LARGE SCALE GENOMIC DNA]</scope>
    <source>
        <strain evidence="3">21038</strain>
    </source>
</reference>
<name>A0ABZ0CMY8_BORAD</name>
<dbReference type="PROSITE" id="PS51257">
    <property type="entry name" value="PROKAR_LIPOPROTEIN"/>
    <property type="match status" value="1"/>
</dbReference>
<keyword evidence="2" id="KW-0732">Signal</keyword>